<name>A0ABU8PZV7_9SPHN</name>
<proteinExistence type="predicted"/>
<feature type="compositionally biased region" description="Gly residues" evidence="1">
    <location>
        <begin position="1"/>
        <end position="11"/>
    </location>
</feature>
<feature type="compositionally biased region" description="Acidic residues" evidence="1">
    <location>
        <begin position="45"/>
        <end position="103"/>
    </location>
</feature>
<organism evidence="2 3">
    <name type="scientific">Sphingomonas molluscorum</name>
    <dbReference type="NCBI Taxonomy" id="418184"/>
    <lineage>
        <taxon>Bacteria</taxon>
        <taxon>Pseudomonadati</taxon>
        <taxon>Pseudomonadota</taxon>
        <taxon>Alphaproteobacteria</taxon>
        <taxon>Sphingomonadales</taxon>
        <taxon>Sphingomonadaceae</taxon>
        <taxon>Sphingomonas</taxon>
    </lineage>
</organism>
<dbReference type="Proteomes" id="UP001380365">
    <property type="component" value="Unassembled WGS sequence"/>
</dbReference>
<evidence type="ECO:0000256" key="1">
    <source>
        <dbReference type="SAM" id="MobiDB-lite"/>
    </source>
</evidence>
<feature type="region of interest" description="Disordered" evidence="1">
    <location>
        <begin position="1"/>
        <end position="111"/>
    </location>
</feature>
<keyword evidence="3" id="KW-1185">Reference proteome</keyword>
<protein>
    <submittedName>
        <fullName evidence="2">DNA primase</fullName>
    </submittedName>
</protein>
<evidence type="ECO:0000313" key="3">
    <source>
        <dbReference type="Proteomes" id="UP001380365"/>
    </source>
</evidence>
<comment type="caution">
    <text evidence="2">The sequence shown here is derived from an EMBL/GenBank/DDBJ whole genome shotgun (WGS) entry which is preliminary data.</text>
</comment>
<dbReference type="RefSeq" id="WP_132883503.1">
    <property type="nucleotide sequence ID" value="NZ_JBBGZA010000001.1"/>
</dbReference>
<sequence length="111" mass="12269">MGGHQVPGLGSGDSFDEEGYDESQRAEILEVTSDGPSDGTLLTDIEPDLGDDEDEDDLLMEDDELDSEDDDDDIVVDPEDQEEDELQEDFDEDDLAEDDDLEDTDRAALEP</sequence>
<dbReference type="EMBL" id="JBBGZA010000001">
    <property type="protein sequence ID" value="MEJ5093026.1"/>
    <property type="molecule type" value="Genomic_DNA"/>
</dbReference>
<evidence type="ECO:0000313" key="2">
    <source>
        <dbReference type="EMBL" id="MEJ5093026.1"/>
    </source>
</evidence>
<gene>
    <name evidence="2" type="ORF">WH159_00440</name>
</gene>
<accession>A0ABU8PZV7</accession>
<reference evidence="2 3" key="1">
    <citation type="submission" date="2023-12" db="EMBL/GenBank/DDBJ databases">
        <title>Gut-associated functions are favored during microbiome assembly across C. elegans life.</title>
        <authorList>
            <person name="Zimmermann J."/>
        </authorList>
    </citation>
    <scope>NUCLEOTIDE SEQUENCE [LARGE SCALE GENOMIC DNA]</scope>
    <source>
        <strain evidence="2 3">JUb134</strain>
    </source>
</reference>